<evidence type="ECO:0000256" key="3">
    <source>
        <dbReference type="SAM" id="SignalP"/>
    </source>
</evidence>
<protein>
    <recommendedName>
        <fullName evidence="6">Pentatricopeptide repeat-containing protein</fullName>
    </recommendedName>
</protein>
<feature type="chain" id="PRO_5037884952" description="Pentatricopeptide repeat-containing protein" evidence="3">
    <location>
        <begin position="28"/>
        <end position="69"/>
    </location>
</feature>
<dbReference type="AlphaFoldDB" id="A0A978UTX4"/>
<dbReference type="Pfam" id="PF01535">
    <property type="entry name" value="PPR"/>
    <property type="match status" value="2"/>
</dbReference>
<evidence type="ECO:0000313" key="4">
    <source>
        <dbReference type="EMBL" id="KAH7518324.1"/>
    </source>
</evidence>
<evidence type="ECO:0008006" key="6">
    <source>
        <dbReference type="Google" id="ProtNLM"/>
    </source>
</evidence>
<keyword evidence="3" id="KW-0732">Signal</keyword>
<dbReference type="PANTHER" id="PTHR47926:SF436">
    <property type="entry name" value="PENTATRICOPEPTIDE REPEAT-CONTAINING PROTEIN ELI1, CHLOROPLASTIC-LIKE ISOFORM X2"/>
    <property type="match status" value="1"/>
</dbReference>
<dbReference type="GO" id="GO:0003723">
    <property type="term" value="F:RNA binding"/>
    <property type="evidence" value="ECO:0007669"/>
    <property type="project" value="InterPro"/>
</dbReference>
<evidence type="ECO:0000313" key="5">
    <source>
        <dbReference type="Proteomes" id="UP000813462"/>
    </source>
</evidence>
<dbReference type="Proteomes" id="UP000813462">
    <property type="component" value="Unassembled WGS sequence"/>
</dbReference>
<keyword evidence="1" id="KW-0677">Repeat</keyword>
<reference evidence="4" key="1">
    <citation type="journal article" date="2021" name="Front. Plant Sci.">
        <title>Chromosome-Scale Genome Assembly for Chinese Sour Jujube and Insights Into Its Genome Evolution and Domestication Signature.</title>
        <authorList>
            <person name="Shen L.-Y."/>
            <person name="Luo H."/>
            <person name="Wang X.-L."/>
            <person name="Wang X.-M."/>
            <person name="Qiu X.-J."/>
            <person name="Liu H."/>
            <person name="Zhou S.-S."/>
            <person name="Jia K.-H."/>
            <person name="Nie S."/>
            <person name="Bao Y.-T."/>
            <person name="Zhang R.-G."/>
            <person name="Yun Q.-Z."/>
            <person name="Chai Y.-H."/>
            <person name="Lu J.-Y."/>
            <person name="Li Y."/>
            <person name="Zhao S.-W."/>
            <person name="Mao J.-F."/>
            <person name="Jia S.-G."/>
            <person name="Mao Y.-M."/>
        </authorList>
    </citation>
    <scope>NUCLEOTIDE SEQUENCE</scope>
    <source>
        <strain evidence="4">AT0</strain>
        <tissue evidence="4">Leaf</tissue>
    </source>
</reference>
<dbReference type="InterPro" id="IPR011990">
    <property type="entry name" value="TPR-like_helical_dom_sf"/>
</dbReference>
<organism evidence="4 5">
    <name type="scientific">Ziziphus jujuba var. spinosa</name>
    <dbReference type="NCBI Taxonomy" id="714518"/>
    <lineage>
        <taxon>Eukaryota</taxon>
        <taxon>Viridiplantae</taxon>
        <taxon>Streptophyta</taxon>
        <taxon>Embryophyta</taxon>
        <taxon>Tracheophyta</taxon>
        <taxon>Spermatophyta</taxon>
        <taxon>Magnoliopsida</taxon>
        <taxon>eudicotyledons</taxon>
        <taxon>Gunneridae</taxon>
        <taxon>Pentapetalae</taxon>
        <taxon>rosids</taxon>
        <taxon>fabids</taxon>
        <taxon>Rosales</taxon>
        <taxon>Rhamnaceae</taxon>
        <taxon>Paliureae</taxon>
        <taxon>Ziziphus</taxon>
    </lineage>
</organism>
<dbReference type="EMBL" id="JAEACU010000009">
    <property type="protein sequence ID" value="KAH7518324.1"/>
    <property type="molecule type" value="Genomic_DNA"/>
</dbReference>
<dbReference type="PROSITE" id="PS51375">
    <property type="entry name" value="PPR"/>
    <property type="match status" value="1"/>
</dbReference>
<comment type="caution">
    <text evidence="4">The sequence shown here is derived from an EMBL/GenBank/DDBJ whole genome shotgun (WGS) entry which is preliminary data.</text>
</comment>
<feature type="repeat" description="PPR" evidence="2">
    <location>
        <begin position="5"/>
        <end position="39"/>
    </location>
</feature>
<accession>A0A978UTX4</accession>
<dbReference type="Gene3D" id="1.25.40.10">
    <property type="entry name" value="Tetratricopeptide repeat domain"/>
    <property type="match status" value="1"/>
</dbReference>
<dbReference type="GO" id="GO:0009451">
    <property type="term" value="P:RNA modification"/>
    <property type="evidence" value="ECO:0007669"/>
    <property type="project" value="InterPro"/>
</dbReference>
<dbReference type="InterPro" id="IPR002885">
    <property type="entry name" value="PPR_rpt"/>
</dbReference>
<name>A0A978UTX4_ZIZJJ</name>
<evidence type="ECO:0000256" key="2">
    <source>
        <dbReference type="PROSITE-ProRule" id="PRU00708"/>
    </source>
</evidence>
<dbReference type="InterPro" id="IPR046960">
    <property type="entry name" value="PPR_At4g14850-like_plant"/>
</dbReference>
<evidence type="ECO:0000256" key="1">
    <source>
        <dbReference type="ARBA" id="ARBA00022737"/>
    </source>
</evidence>
<proteinExistence type="predicted"/>
<gene>
    <name evidence="4" type="ORF">FEM48_Zijuj09G0159300</name>
</gene>
<sequence>MPKRNVVSWTSMLFGLVGVWRIHEAWSLLNAMPEKNIVSWNLMTAGYAKNSRMVEARVLFENSSCFSFV</sequence>
<feature type="signal peptide" evidence="3">
    <location>
        <begin position="1"/>
        <end position="27"/>
    </location>
</feature>
<dbReference type="PANTHER" id="PTHR47926">
    <property type="entry name" value="PENTATRICOPEPTIDE REPEAT-CONTAINING PROTEIN"/>
    <property type="match status" value="1"/>
</dbReference>